<keyword evidence="7" id="KW-1185">Reference proteome</keyword>
<sequence length="520" mass="58967">MDSPIVQISEGQLRGCLRKDHSGREVFAFLGIPYAEPPINSLRFKAPEPVKHWAGVRDANKKGDPCYSRNFFTGEYRGSEDCLYLNVFTRELPTVPKKLKPVMVWIHGGGYISESSCVDIFGPDFLIAEDIVFVSFNYRLGLLGFLALDDPTLEVPGNAGLKDQNLALQWVKRNIEHFNGDPKNITLFGNSAGASSIHFHIMSDKSAGLFHRAILQSGSVFNPWNWGRNDLNEILLKAGKVVQSEKEGLEILNDMPYKELYKIQEKLYDAICARVYRPVGPVIEKPNKSAFITRSPIEIFRSGNYNKVPMIFGTNKTEGMFVEYNDLIFPLFKPPTLSIENAIPWDLQLQEGSAKYIEVKKKLQDYYAAPIRNNDKYLPFSTSLYFLGIVAAVENHVKTSDVPVYFYKFAFEGGLNALKIAKGLGHLPGTCHADEVAYIVKNKFLPTFEPGTPEYITITRFVKLWTNFARYGNPTPNEKDLNINWETVKKEKLNFLEIGKRFNIEKWSGLFGILERDISD</sequence>
<reference evidence="6" key="1">
    <citation type="submission" date="2022-01" db="EMBL/GenBank/DDBJ databases">
        <authorList>
            <person name="King R."/>
        </authorList>
    </citation>
    <scope>NUCLEOTIDE SEQUENCE</scope>
</reference>
<keyword evidence="2" id="KW-0719">Serine esterase</keyword>
<keyword evidence="4" id="KW-0325">Glycoprotein</keyword>
<dbReference type="SUPFAM" id="SSF53474">
    <property type="entry name" value="alpha/beta-Hydrolases"/>
    <property type="match status" value="1"/>
</dbReference>
<dbReference type="EMBL" id="OU898278">
    <property type="protein sequence ID" value="CAG9830751.1"/>
    <property type="molecule type" value="Genomic_DNA"/>
</dbReference>
<evidence type="ECO:0000256" key="3">
    <source>
        <dbReference type="ARBA" id="ARBA00022801"/>
    </source>
</evidence>
<evidence type="ECO:0000256" key="4">
    <source>
        <dbReference type="ARBA" id="ARBA00023180"/>
    </source>
</evidence>
<keyword evidence="3" id="KW-0378">Hydrolase</keyword>
<comment type="similarity">
    <text evidence="1">Belongs to the type-B carboxylesterase/lipase family.</text>
</comment>
<evidence type="ECO:0000313" key="6">
    <source>
        <dbReference type="EMBL" id="CAG9830751.1"/>
    </source>
</evidence>
<dbReference type="GO" id="GO:0052689">
    <property type="term" value="F:carboxylic ester hydrolase activity"/>
    <property type="evidence" value="ECO:0007669"/>
    <property type="project" value="UniProtKB-KW"/>
</dbReference>
<dbReference type="InterPro" id="IPR029058">
    <property type="entry name" value="AB_hydrolase_fold"/>
</dbReference>
<dbReference type="Proteomes" id="UP001153709">
    <property type="component" value="Chromosome 3"/>
</dbReference>
<dbReference type="InterPro" id="IPR019819">
    <property type="entry name" value="Carboxylesterase_B_CS"/>
</dbReference>
<dbReference type="PROSITE" id="PS00941">
    <property type="entry name" value="CARBOXYLESTERASE_B_2"/>
    <property type="match status" value="1"/>
</dbReference>
<dbReference type="PANTHER" id="PTHR43142">
    <property type="entry name" value="CARBOXYLIC ESTER HYDROLASE"/>
    <property type="match status" value="1"/>
</dbReference>
<accession>A0A9N9X9Z6</accession>
<dbReference type="Pfam" id="PF00135">
    <property type="entry name" value="COesterase"/>
    <property type="match status" value="1"/>
</dbReference>
<dbReference type="PANTHER" id="PTHR43142:SF1">
    <property type="entry name" value="CARBOXYLIC ESTER HYDROLASE"/>
    <property type="match status" value="1"/>
</dbReference>
<evidence type="ECO:0000256" key="1">
    <source>
        <dbReference type="ARBA" id="ARBA00005964"/>
    </source>
</evidence>
<gene>
    <name evidence="6" type="ORF">DIABBA_LOCUS4413</name>
</gene>
<protein>
    <recommendedName>
        <fullName evidence="5">Carboxylesterase type B domain-containing protein</fullName>
    </recommendedName>
</protein>
<evidence type="ECO:0000259" key="5">
    <source>
        <dbReference type="Pfam" id="PF00135"/>
    </source>
</evidence>
<dbReference type="AlphaFoldDB" id="A0A9N9X9Z6"/>
<evidence type="ECO:0000256" key="2">
    <source>
        <dbReference type="ARBA" id="ARBA00022487"/>
    </source>
</evidence>
<dbReference type="OrthoDB" id="19653at2759"/>
<feature type="domain" description="Carboxylesterase type B" evidence="5">
    <location>
        <begin position="2"/>
        <end position="503"/>
    </location>
</feature>
<dbReference type="Gene3D" id="3.40.50.1820">
    <property type="entry name" value="alpha/beta hydrolase"/>
    <property type="match status" value="1"/>
</dbReference>
<evidence type="ECO:0000313" key="7">
    <source>
        <dbReference type="Proteomes" id="UP001153709"/>
    </source>
</evidence>
<proteinExistence type="inferred from homology"/>
<dbReference type="InterPro" id="IPR002018">
    <property type="entry name" value="CarbesteraseB"/>
</dbReference>
<name>A0A9N9X9Z6_DIABA</name>
<organism evidence="6 7">
    <name type="scientific">Diabrotica balteata</name>
    <name type="common">Banded cucumber beetle</name>
    <dbReference type="NCBI Taxonomy" id="107213"/>
    <lineage>
        <taxon>Eukaryota</taxon>
        <taxon>Metazoa</taxon>
        <taxon>Ecdysozoa</taxon>
        <taxon>Arthropoda</taxon>
        <taxon>Hexapoda</taxon>
        <taxon>Insecta</taxon>
        <taxon>Pterygota</taxon>
        <taxon>Neoptera</taxon>
        <taxon>Endopterygota</taxon>
        <taxon>Coleoptera</taxon>
        <taxon>Polyphaga</taxon>
        <taxon>Cucujiformia</taxon>
        <taxon>Chrysomeloidea</taxon>
        <taxon>Chrysomelidae</taxon>
        <taxon>Galerucinae</taxon>
        <taxon>Diabroticina</taxon>
        <taxon>Diabroticites</taxon>
        <taxon>Diabrotica</taxon>
    </lineage>
</organism>